<comment type="caution">
    <text evidence="2">The sequence shown here is derived from an EMBL/GenBank/DDBJ whole genome shotgun (WGS) entry which is preliminary data.</text>
</comment>
<accession>A0A917M0H8</accession>
<proteinExistence type="predicted"/>
<sequence length="281" mass="31233">MSMLLPAQELTSEMEKAEIHYMRDRMLAIQGRDGNPEGIEIAEFGGAVCFYSRTMPWPSFNTVKGFRSADTAYIADIVAFFKSRDRQPHIEVLPSLVDGSALGALSGQGLNTSSFHTTMYMGLNEYLFADNEAEGNSSDTDNLKIVLEELQEDEFDTYATIHCRATGLPDAGIPPVASNNKVLYNRPGWVFLLARVNGTPAATAVMHMKDGIASLTFAATLPEYRNLGLQQQLIAKRFEIARANDCRLVVSQCAYLSQSHRNMERSGMRIGYIRSAWTKQK</sequence>
<dbReference type="PROSITE" id="PS51186">
    <property type="entry name" value="GNAT"/>
    <property type="match status" value="1"/>
</dbReference>
<reference evidence="2 3" key="1">
    <citation type="journal article" date="2014" name="Int. J. Syst. Evol. Microbiol.">
        <title>Complete genome sequence of Corynebacterium casei LMG S-19264T (=DSM 44701T), isolated from a smear-ripened cheese.</title>
        <authorList>
            <consortium name="US DOE Joint Genome Institute (JGI-PGF)"/>
            <person name="Walter F."/>
            <person name="Albersmeier A."/>
            <person name="Kalinowski J."/>
            <person name="Ruckert C."/>
        </authorList>
    </citation>
    <scope>NUCLEOTIDE SEQUENCE [LARGE SCALE GENOMIC DNA]</scope>
    <source>
        <strain evidence="2 3">CGMCC 1.15286</strain>
    </source>
</reference>
<dbReference type="GO" id="GO:0016747">
    <property type="term" value="F:acyltransferase activity, transferring groups other than amino-acyl groups"/>
    <property type="evidence" value="ECO:0007669"/>
    <property type="project" value="InterPro"/>
</dbReference>
<keyword evidence="3" id="KW-1185">Reference proteome</keyword>
<dbReference type="EMBL" id="BMHY01000004">
    <property type="protein sequence ID" value="GGG71182.1"/>
    <property type="molecule type" value="Genomic_DNA"/>
</dbReference>
<gene>
    <name evidence="2" type="ORF">GCM10010918_28340</name>
</gene>
<evidence type="ECO:0000259" key="1">
    <source>
        <dbReference type="PROSITE" id="PS51186"/>
    </source>
</evidence>
<evidence type="ECO:0000313" key="3">
    <source>
        <dbReference type="Proteomes" id="UP000600247"/>
    </source>
</evidence>
<dbReference type="Gene3D" id="3.40.630.30">
    <property type="match status" value="1"/>
</dbReference>
<dbReference type="InterPro" id="IPR000182">
    <property type="entry name" value="GNAT_dom"/>
</dbReference>
<protein>
    <submittedName>
        <fullName evidence="2">N-acetyltransferase</fullName>
    </submittedName>
</protein>
<dbReference type="Proteomes" id="UP000600247">
    <property type="component" value="Unassembled WGS sequence"/>
</dbReference>
<organism evidence="2 3">
    <name type="scientific">Paenibacillus radicis</name>
    <name type="common">ex Gao et al. 2016</name>
    <dbReference type="NCBI Taxonomy" id="1737354"/>
    <lineage>
        <taxon>Bacteria</taxon>
        <taxon>Bacillati</taxon>
        <taxon>Bacillota</taxon>
        <taxon>Bacilli</taxon>
        <taxon>Bacillales</taxon>
        <taxon>Paenibacillaceae</taxon>
        <taxon>Paenibacillus</taxon>
    </lineage>
</organism>
<dbReference type="Pfam" id="PF00583">
    <property type="entry name" value="Acetyltransf_1"/>
    <property type="match status" value="1"/>
</dbReference>
<dbReference type="AlphaFoldDB" id="A0A917M0H8"/>
<dbReference type="SUPFAM" id="SSF55729">
    <property type="entry name" value="Acyl-CoA N-acyltransferases (Nat)"/>
    <property type="match status" value="1"/>
</dbReference>
<evidence type="ECO:0000313" key="2">
    <source>
        <dbReference type="EMBL" id="GGG71182.1"/>
    </source>
</evidence>
<dbReference type="InterPro" id="IPR016181">
    <property type="entry name" value="Acyl_CoA_acyltransferase"/>
</dbReference>
<feature type="domain" description="N-acetyltransferase" evidence="1">
    <location>
        <begin position="145"/>
        <end position="281"/>
    </location>
</feature>
<dbReference type="CDD" id="cd04301">
    <property type="entry name" value="NAT_SF"/>
    <property type="match status" value="1"/>
</dbReference>
<dbReference type="RefSeq" id="WP_188889812.1">
    <property type="nucleotide sequence ID" value="NZ_BMHY01000004.1"/>
</dbReference>
<name>A0A917M0H8_9BACL</name>